<comment type="caution">
    <text evidence="8">The sequence shown here is derived from an EMBL/GenBank/DDBJ whole genome shotgun (WGS) entry which is preliminary data.</text>
</comment>
<dbReference type="SUPFAM" id="SSF51445">
    <property type="entry name" value="(Trans)glycosidases"/>
    <property type="match status" value="1"/>
</dbReference>
<keyword evidence="2" id="KW-0732">Signal</keyword>
<dbReference type="InterPro" id="IPR017853">
    <property type="entry name" value="GH"/>
</dbReference>
<evidence type="ECO:0000313" key="9">
    <source>
        <dbReference type="Proteomes" id="UP001159364"/>
    </source>
</evidence>
<evidence type="ECO:0000259" key="7">
    <source>
        <dbReference type="PROSITE" id="PS51910"/>
    </source>
</evidence>
<dbReference type="GO" id="GO:0008061">
    <property type="term" value="F:chitin binding"/>
    <property type="evidence" value="ECO:0007669"/>
    <property type="project" value="InterPro"/>
</dbReference>
<reference evidence="8 9" key="1">
    <citation type="submission" date="2021-09" db="EMBL/GenBank/DDBJ databases">
        <title>Genomic insights and catalytic innovation underlie evolution of tropane alkaloids biosynthesis.</title>
        <authorList>
            <person name="Wang Y.-J."/>
            <person name="Tian T."/>
            <person name="Huang J.-P."/>
            <person name="Huang S.-X."/>
        </authorList>
    </citation>
    <scope>NUCLEOTIDE SEQUENCE [LARGE SCALE GENOMIC DNA]</scope>
    <source>
        <strain evidence="8">KIB-2018</strain>
        <tissue evidence="8">Leaf</tissue>
    </source>
</reference>
<dbReference type="EMBL" id="JAIWQS010000004">
    <property type="protein sequence ID" value="KAJ8767719.1"/>
    <property type="molecule type" value="Genomic_DNA"/>
</dbReference>
<dbReference type="PANTHER" id="PTHR11177">
    <property type="entry name" value="CHITINASE"/>
    <property type="match status" value="1"/>
</dbReference>
<proteinExistence type="inferred from homology"/>
<keyword evidence="9" id="KW-1185">Reference proteome</keyword>
<keyword evidence="4" id="KW-0325">Glycoprotein</keyword>
<dbReference type="InterPro" id="IPR029070">
    <property type="entry name" value="Chitinase_insertion_sf"/>
</dbReference>
<dbReference type="Proteomes" id="UP001159364">
    <property type="component" value="Linkage Group LG04"/>
</dbReference>
<dbReference type="InterPro" id="IPR001579">
    <property type="entry name" value="Glyco_hydro_18_chit_AS"/>
</dbReference>
<dbReference type="Gene3D" id="3.10.50.10">
    <property type="match status" value="1"/>
</dbReference>
<evidence type="ECO:0000256" key="1">
    <source>
        <dbReference type="ARBA" id="ARBA00008682"/>
    </source>
</evidence>
<dbReference type="GO" id="GO:0004568">
    <property type="term" value="F:chitinase activity"/>
    <property type="evidence" value="ECO:0007669"/>
    <property type="project" value="TreeGrafter"/>
</dbReference>
<evidence type="ECO:0000313" key="8">
    <source>
        <dbReference type="EMBL" id="KAJ8767719.1"/>
    </source>
</evidence>
<dbReference type="InterPro" id="IPR001223">
    <property type="entry name" value="Glyco_hydro18_cat"/>
</dbReference>
<dbReference type="InterPro" id="IPR050314">
    <property type="entry name" value="Glycosyl_Hydrlase_18"/>
</dbReference>
<protein>
    <recommendedName>
        <fullName evidence="7">GH18 domain-containing protein</fullName>
    </recommendedName>
</protein>
<feature type="domain" description="GH18" evidence="7">
    <location>
        <begin position="30"/>
        <end position="380"/>
    </location>
</feature>
<evidence type="ECO:0000256" key="2">
    <source>
        <dbReference type="ARBA" id="ARBA00022729"/>
    </source>
</evidence>
<dbReference type="PANTHER" id="PTHR11177:SF396">
    <property type="entry name" value="NOD FACTOR HYDROLASE PROTEIN 1"/>
    <property type="match status" value="1"/>
</dbReference>
<organism evidence="8 9">
    <name type="scientific">Erythroxylum novogranatense</name>
    <dbReference type="NCBI Taxonomy" id="1862640"/>
    <lineage>
        <taxon>Eukaryota</taxon>
        <taxon>Viridiplantae</taxon>
        <taxon>Streptophyta</taxon>
        <taxon>Embryophyta</taxon>
        <taxon>Tracheophyta</taxon>
        <taxon>Spermatophyta</taxon>
        <taxon>Magnoliopsida</taxon>
        <taxon>eudicotyledons</taxon>
        <taxon>Gunneridae</taxon>
        <taxon>Pentapetalae</taxon>
        <taxon>rosids</taxon>
        <taxon>fabids</taxon>
        <taxon>Malpighiales</taxon>
        <taxon>Erythroxylaceae</taxon>
        <taxon>Erythroxylum</taxon>
    </lineage>
</organism>
<dbReference type="GO" id="GO:0006032">
    <property type="term" value="P:chitin catabolic process"/>
    <property type="evidence" value="ECO:0007669"/>
    <property type="project" value="TreeGrafter"/>
</dbReference>
<dbReference type="SUPFAM" id="SSF54556">
    <property type="entry name" value="Chitinase insertion domain"/>
    <property type="match status" value="1"/>
</dbReference>
<evidence type="ECO:0000256" key="6">
    <source>
        <dbReference type="RuleBase" id="RU000489"/>
    </source>
</evidence>
<dbReference type="CDD" id="cd02879">
    <property type="entry name" value="GH18_plant_chitinase_class_V"/>
    <property type="match status" value="1"/>
</dbReference>
<keyword evidence="3 6" id="KW-0378">Hydrolase</keyword>
<sequence>MSTLKDLIFVIPIIVVLTISITGALAWPEPIKAAYYPSWSEDFPPSAIDTTLFTHIFYAFLSPNNATYRFDISDSTAKLLSNFTATLHWKTPGVKTLLAFGGANNDRKLYARMVAGAVTRGMFINSAIEVAREYGFDGVDLDWEYPESSEDMENLGKLFQEWRQAILEEAKLTRRSPLLLTAAVYFSPEFLWGGNGNGNYRKYPVESIAENLDWINAMCYDYHGSWEPNVTGSHALLYDHSSNISTSYGLKSWIGAGLPRTKLVMGLPQYGKTWQLKDPNVNGIGAPAVAAGPVEGVLTYRQLVSSNADNGATEVYDQETVSTYSYGGSLWIGYDDARSTAEKLRYGKELRIGGYFFWALSFDDSEWKLSRLASGTWSEYY</sequence>
<dbReference type="Pfam" id="PF00704">
    <property type="entry name" value="Glyco_hydro_18"/>
    <property type="match status" value="1"/>
</dbReference>
<dbReference type="AlphaFoldDB" id="A0AAV8TNR8"/>
<evidence type="ECO:0000256" key="4">
    <source>
        <dbReference type="ARBA" id="ARBA00023180"/>
    </source>
</evidence>
<dbReference type="GO" id="GO:0005975">
    <property type="term" value="P:carbohydrate metabolic process"/>
    <property type="evidence" value="ECO:0007669"/>
    <property type="project" value="InterPro"/>
</dbReference>
<evidence type="ECO:0000256" key="3">
    <source>
        <dbReference type="ARBA" id="ARBA00022801"/>
    </source>
</evidence>
<name>A0AAV8TNR8_9ROSI</name>
<evidence type="ECO:0000256" key="5">
    <source>
        <dbReference type="ARBA" id="ARBA00023295"/>
    </source>
</evidence>
<comment type="similarity">
    <text evidence="1">Belongs to the glycosyl hydrolase 18 family. Chitinase class V subfamily.</text>
</comment>
<dbReference type="FunFam" id="3.10.50.10:FF:000003">
    <property type="entry name" value="Class V chitinase CHIT5b"/>
    <property type="match status" value="1"/>
</dbReference>
<accession>A0AAV8TNR8</accession>
<dbReference type="InterPro" id="IPR011583">
    <property type="entry name" value="Chitinase_II/V-like_cat"/>
</dbReference>
<dbReference type="SMART" id="SM00636">
    <property type="entry name" value="Glyco_18"/>
    <property type="match status" value="1"/>
</dbReference>
<dbReference type="GO" id="GO:0005576">
    <property type="term" value="C:extracellular region"/>
    <property type="evidence" value="ECO:0007669"/>
    <property type="project" value="TreeGrafter"/>
</dbReference>
<dbReference type="Gene3D" id="3.20.20.80">
    <property type="entry name" value="Glycosidases"/>
    <property type="match status" value="1"/>
</dbReference>
<gene>
    <name evidence="8" type="ORF">K2173_020659</name>
</gene>
<dbReference type="PROSITE" id="PS01095">
    <property type="entry name" value="GH18_1"/>
    <property type="match status" value="1"/>
</dbReference>
<dbReference type="PROSITE" id="PS51910">
    <property type="entry name" value="GH18_2"/>
    <property type="match status" value="1"/>
</dbReference>
<keyword evidence="5 6" id="KW-0326">Glycosidase</keyword>